<organism evidence="1 2">
    <name type="scientific">Babesia ovata</name>
    <dbReference type="NCBI Taxonomy" id="189622"/>
    <lineage>
        <taxon>Eukaryota</taxon>
        <taxon>Sar</taxon>
        <taxon>Alveolata</taxon>
        <taxon>Apicomplexa</taxon>
        <taxon>Aconoidasida</taxon>
        <taxon>Piroplasmida</taxon>
        <taxon>Babesiidae</taxon>
        <taxon>Babesia</taxon>
    </lineage>
</organism>
<reference evidence="1 2" key="1">
    <citation type="journal article" date="2017" name="BMC Genomics">
        <title>Whole-genome assembly of Babesia ovata and comparative genomics between closely related pathogens.</title>
        <authorList>
            <person name="Yamagishi J."/>
            <person name="Asada M."/>
            <person name="Hakimi H."/>
            <person name="Tanaka T.Q."/>
            <person name="Sugimoto C."/>
            <person name="Kawazu S."/>
        </authorList>
    </citation>
    <scope>NUCLEOTIDE SEQUENCE [LARGE SCALE GENOMIC DNA]</scope>
    <source>
        <strain evidence="1 2">Miyake</strain>
    </source>
</reference>
<dbReference type="InterPro" id="IPR019651">
    <property type="entry name" value="Glutamate_DH_NAD-spec"/>
</dbReference>
<dbReference type="EMBL" id="BDSA01000001">
    <property type="protein sequence ID" value="GBE58785.1"/>
    <property type="molecule type" value="Genomic_DNA"/>
</dbReference>
<dbReference type="OrthoDB" id="2017405at2759"/>
<proteinExistence type="predicted"/>
<gene>
    <name evidence="1" type="ORF">BOVATA_002780</name>
</gene>
<name>A0A2H6K727_9APIC</name>
<dbReference type="Proteomes" id="UP000236319">
    <property type="component" value="Unassembled WGS sequence"/>
</dbReference>
<evidence type="ECO:0000313" key="1">
    <source>
        <dbReference type="EMBL" id="GBE58785.1"/>
    </source>
</evidence>
<dbReference type="GeneID" id="39872555"/>
<dbReference type="RefSeq" id="XP_028865028.1">
    <property type="nucleotide sequence ID" value="XM_029009195.1"/>
</dbReference>
<comment type="caution">
    <text evidence="1">The sequence shown here is derived from an EMBL/GenBank/DDBJ whole genome shotgun (WGS) entry which is preliminary data.</text>
</comment>
<evidence type="ECO:0000313" key="2">
    <source>
        <dbReference type="Proteomes" id="UP000236319"/>
    </source>
</evidence>
<protein>
    <submittedName>
        <fullName evidence="1">NAD-specific glutamate dehydrogenase, putative</fullName>
    </submittedName>
</protein>
<dbReference type="VEuPathDB" id="PiroplasmaDB:BOVATA_002780"/>
<dbReference type="Pfam" id="PF10712">
    <property type="entry name" value="NAD-GH"/>
    <property type="match status" value="1"/>
</dbReference>
<keyword evidence="2" id="KW-1185">Reference proteome</keyword>
<sequence length="595" mass="64135">MVYHDIVRLHVPVHDALAVRVVDCLEELVHVILDVGESQHRVQDLEIRVVDIFEYQRRRPALRVLDNVQEFDDVGSAAQVLENLNFTFNLLFLEWFEYFDHNPLLRGHVGAFKHLAVLPPADFSHDLIVVRDIPHERDVLVVPVVWALLGVDIGIVFGENNGQVHIGIRSAFISVYVHCDSLIGVDSVVGLLSEELLDHFSDLGDTGGTSDEHDLLDLALGHLDGLEHILDGVEGLYEQVLVEAFELGPGEGLAEVLSVDEVLNLDGGLGGGRQVTLGGLDLLAQLLHSLLVLHDVDTVLLLEYLDEVVHHTPVEVLTTQVGVTGSTDDLEDTGVQHKNGHIKGTTSKIVHKDVRLHSSAVDTVGNGSGGGLVDDAHHLEASDGTGILSGLALRIVEVRRHSNDGLVHFLTEVVLGDLLHLLEHHGADLLRRVILGLVVVLDLDVGPSALVDNGVRQELHVVLHLLVVELASNEPLDVEDSVGVVDGGVTFGSFSHLGHVVHERDVRGGDTVSHFVGDDLHPAVLVDTDTGVGGTQVNTDDGSLDCKALIDVAITLTLSRSGVGNGDAAVCQGQACDKGHGRCDEVFRKHFANVC</sequence>
<dbReference type="AlphaFoldDB" id="A0A2H6K727"/>
<accession>A0A2H6K727</accession>